<name>A0ACC2N5C4_9HYME</name>
<keyword evidence="2" id="KW-1185">Reference proteome</keyword>
<dbReference type="EMBL" id="CM056744">
    <property type="protein sequence ID" value="KAJ8665502.1"/>
    <property type="molecule type" value="Genomic_DNA"/>
</dbReference>
<sequence>MRTITKRGKTRYSVSKIRDYLNDPKVQEAVISEPFLKAYSQQTLDNLPITLTTSIEDTSDPSDDDSSSTTPDSRDSESSVKESLNPRSPGSTPESFTIPSLEGILRFPRKYFSTISGYKRYLAFYCRDTASFPRCTTNFCRNDPWSQTLVGKIVEEDITFNNLKLYLNNPRHFSKTSSDSE</sequence>
<protein>
    <submittedName>
        <fullName evidence="1">Uncharacterized protein</fullName>
    </submittedName>
</protein>
<reference evidence="1" key="1">
    <citation type="submission" date="2023-04" db="EMBL/GenBank/DDBJ databases">
        <title>A chromosome-level genome assembly of the parasitoid wasp Eretmocerus hayati.</title>
        <authorList>
            <person name="Zhong Y."/>
            <person name="Liu S."/>
            <person name="Liu Y."/>
        </authorList>
    </citation>
    <scope>NUCLEOTIDE SEQUENCE</scope>
    <source>
        <strain evidence="1">ZJU_SS_LIU_2023</strain>
    </source>
</reference>
<evidence type="ECO:0000313" key="2">
    <source>
        <dbReference type="Proteomes" id="UP001239111"/>
    </source>
</evidence>
<comment type="caution">
    <text evidence="1">The sequence shown here is derived from an EMBL/GenBank/DDBJ whole genome shotgun (WGS) entry which is preliminary data.</text>
</comment>
<accession>A0ACC2N5C4</accession>
<organism evidence="1 2">
    <name type="scientific">Eretmocerus hayati</name>
    <dbReference type="NCBI Taxonomy" id="131215"/>
    <lineage>
        <taxon>Eukaryota</taxon>
        <taxon>Metazoa</taxon>
        <taxon>Ecdysozoa</taxon>
        <taxon>Arthropoda</taxon>
        <taxon>Hexapoda</taxon>
        <taxon>Insecta</taxon>
        <taxon>Pterygota</taxon>
        <taxon>Neoptera</taxon>
        <taxon>Endopterygota</taxon>
        <taxon>Hymenoptera</taxon>
        <taxon>Apocrita</taxon>
        <taxon>Proctotrupomorpha</taxon>
        <taxon>Chalcidoidea</taxon>
        <taxon>Aphelinidae</taxon>
        <taxon>Aphelininae</taxon>
        <taxon>Eretmocerus</taxon>
    </lineage>
</organism>
<evidence type="ECO:0000313" key="1">
    <source>
        <dbReference type="EMBL" id="KAJ8665502.1"/>
    </source>
</evidence>
<dbReference type="Proteomes" id="UP001239111">
    <property type="component" value="Chromosome 4"/>
</dbReference>
<gene>
    <name evidence="1" type="ORF">QAD02_007164</name>
</gene>
<proteinExistence type="predicted"/>